<proteinExistence type="predicted"/>
<evidence type="ECO:0000313" key="3">
    <source>
        <dbReference type="Proteomes" id="UP001470023"/>
    </source>
</evidence>
<keyword evidence="3" id="KW-1185">Reference proteome</keyword>
<dbReference type="EMBL" id="JBEPAZ010000047">
    <property type="protein sequence ID" value="MER6432776.1"/>
    <property type="molecule type" value="Genomic_DNA"/>
</dbReference>
<sequence>MTAQPARPERSGPETASGVDVPPFKPSLVKAVFRDVTPMHVSRAAAWAAASVTRTVLTEIIDGARRAAAEEARKKLTPGDLVSAIDRNVELEVGHKWYDHSPTFRGLTGVLYDADGVIVPSRKRSRSRQPSALAGAHRFEAGVKKLLWGQGVTAVPAMVRDLDGIASVFLTDLARDAAMVVREGGVRRFGTVTVVLSDEPAPTPLPKDAFRAPAARRGDGRTIGRDDVLAATTMQLFGGRLRQRALAEAREATQNTLAG</sequence>
<organism evidence="2 3">
    <name type="scientific">Streptomyces sp. 900105245</name>
    <dbReference type="NCBI Taxonomy" id="3154379"/>
    <lineage>
        <taxon>Bacteria</taxon>
        <taxon>Bacillati</taxon>
        <taxon>Actinomycetota</taxon>
        <taxon>Actinomycetes</taxon>
        <taxon>Kitasatosporales</taxon>
        <taxon>Streptomycetaceae</taxon>
        <taxon>Streptomyces</taxon>
    </lineage>
</organism>
<dbReference type="RefSeq" id="WP_352065255.1">
    <property type="nucleotide sequence ID" value="NZ_JBEPAZ010000047.1"/>
</dbReference>
<evidence type="ECO:0000313" key="2">
    <source>
        <dbReference type="EMBL" id="MER6432776.1"/>
    </source>
</evidence>
<feature type="region of interest" description="Disordered" evidence="1">
    <location>
        <begin position="1"/>
        <end position="21"/>
    </location>
</feature>
<comment type="caution">
    <text evidence="2">The sequence shown here is derived from an EMBL/GenBank/DDBJ whole genome shotgun (WGS) entry which is preliminary data.</text>
</comment>
<reference evidence="2 3" key="1">
    <citation type="submission" date="2024-06" db="EMBL/GenBank/DDBJ databases">
        <title>The Natural Products Discovery Center: Release of the First 8490 Sequenced Strains for Exploring Actinobacteria Biosynthetic Diversity.</title>
        <authorList>
            <person name="Kalkreuter E."/>
            <person name="Kautsar S.A."/>
            <person name="Yang D."/>
            <person name="Bader C.D."/>
            <person name="Teijaro C.N."/>
            <person name="Fluegel L."/>
            <person name="Davis C.M."/>
            <person name="Simpson J.R."/>
            <person name="Lauterbach L."/>
            <person name="Steele A.D."/>
            <person name="Gui C."/>
            <person name="Meng S."/>
            <person name="Li G."/>
            <person name="Viehrig K."/>
            <person name="Ye F."/>
            <person name="Su P."/>
            <person name="Kiefer A.F."/>
            <person name="Nichols A."/>
            <person name="Cepeda A.J."/>
            <person name="Yan W."/>
            <person name="Fan B."/>
            <person name="Jiang Y."/>
            <person name="Adhikari A."/>
            <person name="Zheng C.-J."/>
            <person name="Schuster L."/>
            <person name="Cowan T.M."/>
            <person name="Smanski M.J."/>
            <person name="Chevrette M.G."/>
            <person name="De Carvalho L.P.S."/>
            <person name="Shen B."/>
        </authorList>
    </citation>
    <scope>NUCLEOTIDE SEQUENCE [LARGE SCALE GENOMIC DNA]</scope>
    <source>
        <strain evidence="2 3">NPDC001166</strain>
    </source>
</reference>
<protein>
    <recommendedName>
        <fullName evidence="4">Transposase</fullName>
    </recommendedName>
</protein>
<name>A0ABV1UGD2_9ACTN</name>
<dbReference type="SUPFAM" id="SSF47113">
    <property type="entry name" value="Histone-fold"/>
    <property type="match status" value="1"/>
</dbReference>
<evidence type="ECO:0000256" key="1">
    <source>
        <dbReference type="SAM" id="MobiDB-lite"/>
    </source>
</evidence>
<dbReference type="Proteomes" id="UP001470023">
    <property type="component" value="Unassembled WGS sequence"/>
</dbReference>
<accession>A0ABV1UGD2</accession>
<dbReference type="InterPro" id="IPR009072">
    <property type="entry name" value="Histone-fold"/>
</dbReference>
<gene>
    <name evidence="2" type="ORF">ABT272_34375</name>
</gene>
<evidence type="ECO:0008006" key="4">
    <source>
        <dbReference type="Google" id="ProtNLM"/>
    </source>
</evidence>